<keyword evidence="3" id="KW-1185">Reference proteome</keyword>
<dbReference type="Proteomes" id="UP001174909">
    <property type="component" value="Unassembled WGS sequence"/>
</dbReference>
<gene>
    <name evidence="2" type="ORF">GBAR_LOCUS22576</name>
</gene>
<sequence length="112" mass="12861">MAGRNRKSVAALPTLEGVVLHEGWCVKESGGAFLGRTNWRRRWFRLLQRKDATILQYFRGKRDTQPAGSVKLDVTYCTRQMETKDKSRPNVFAVGPVFDDGSTRTYYISCRK</sequence>
<dbReference type="AlphaFoldDB" id="A0AA35T2E9"/>
<dbReference type="PANTHER" id="PTHR14336:SF8">
    <property type="entry name" value="PROTEIN OPY1"/>
    <property type="match status" value="1"/>
</dbReference>
<evidence type="ECO:0000259" key="1">
    <source>
        <dbReference type="PROSITE" id="PS50003"/>
    </source>
</evidence>
<reference evidence="2" key="1">
    <citation type="submission" date="2023-03" db="EMBL/GenBank/DDBJ databases">
        <authorList>
            <person name="Steffen K."/>
            <person name="Cardenas P."/>
        </authorList>
    </citation>
    <scope>NUCLEOTIDE SEQUENCE</scope>
</reference>
<dbReference type="Pfam" id="PF00169">
    <property type="entry name" value="PH"/>
    <property type="match status" value="1"/>
</dbReference>
<dbReference type="InterPro" id="IPR011993">
    <property type="entry name" value="PH-like_dom_sf"/>
</dbReference>
<proteinExistence type="predicted"/>
<dbReference type="SUPFAM" id="SSF50729">
    <property type="entry name" value="PH domain-like"/>
    <property type="match status" value="1"/>
</dbReference>
<comment type="caution">
    <text evidence="2">The sequence shown here is derived from an EMBL/GenBank/DDBJ whole genome shotgun (WGS) entry which is preliminary data.</text>
</comment>
<feature type="domain" description="PH" evidence="1">
    <location>
        <begin position="18"/>
        <end position="112"/>
    </location>
</feature>
<evidence type="ECO:0000313" key="2">
    <source>
        <dbReference type="EMBL" id="CAI8040535.1"/>
    </source>
</evidence>
<organism evidence="2 3">
    <name type="scientific">Geodia barretti</name>
    <name type="common">Barrett's horny sponge</name>
    <dbReference type="NCBI Taxonomy" id="519541"/>
    <lineage>
        <taxon>Eukaryota</taxon>
        <taxon>Metazoa</taxon>
        <taxon>Porifera</taxon>
        <taxon>Demospongiae</taxon>
        <taxon>Heteroscleromorpha</taxon>
        <taxon>Tetractinellida</taxon>
        <taxon>Astrophorina</taxon>
        <taxon>Geodiidae</taxon>
        <taxon>Geodia</taxon>
    </lineage>
</organism>
<accession>A0AA35T2E9</accession>
<dbReference type="PANTHER" id="PTHR14336">
    <property type="entry name" value="TANDEM PH DOMAIN CONTAINING PROTEIN"/>
    <property type="match status" value="1"/>
</dbReference>
<dbReference type="PROSITE" id="PS50003">
    <property type="entry name" value="PH_DOMAIN"/>
    <property type="match status" value="1"/>
</dbReference>
<dbReference type="InterPro" id="IPR051707">
    <property type="entry name" value="PI-Interact_SigTrans_Reg"/>
</dbReference>
<dbReference type="Gene3D" id="2.30.29.30">
    <property type="entry name" value="Pleckstrin-homology domain (PH domain)/Phosphotyrosine-binding domain (PTB)"/>
    <property type="match status" value="1"/>
</dbReference>
<evidence type="ECO:0000313" key="3">
    <source>
        <dbReference type="Proteomes" id="UP001174909"/>
    </source>
</evidence>
<protein>
    <recommendedName>
        <fullName evidence="1">PH domain-containing protein</fullName>
    </recommendedName>
</protein>
<dbReference type="EMBL" id="CASHTH010003115">
    <property type="protein sequence ID" value="CAI8040535.1"/>
    <property type="molecule type" value="Genomic_DNA"/>
</dbReference>
<dbReference type="InterPro" id="IPR001849">
    <property type="entry name" value="PH_domain"/>
</dbReference>
<name>A0AA35T2E9_GEOBA</name>